<accession>A0A834WXE1</accession>
<name>A0A834WXE1_9FABA</name>
<proteinExistence type="predicted"/>
<protein>
    <recommendedName>
        <fullName evidence="2">DUF7950 domain-containing protein</fullName>
    </recommendedName>
</protein>
<dbReference type="Pfam" id="PF25821">
    <property type="entry name" value="DUF7950"/>
    <property type="match status" value="1"/>
</dbReference>
<reference evidence="3" key="1">
    <citation type="submission" date="2020-09" db="EMBL/GenBank/DDBJ databases">
        <title>Genome-Enabled Discovery of Anthraquinone Biosynthesis in Senna tora.</title>
        <authorList>
            <person name="Kang S.-H."/>
            <person name="Pandey R.P."/>
            <person name="Lee C.-M."/>
            <person name="Sim J.-S."/>
            <person name="Jeong J.-T."/>
            <person name="Choi B.-S."/>
            <person name="Jung M."/>
            <person name="Ginzburg D."/>
            <person name="Zhao K."/>
            <person name="Won S.Y."/>
            <person name="Oh T.-J."/>
            <person name="Yu Y."/>
            <person name="Kim N.-H."/>
            <person name="Lee O.R."/>
            <person name="Lee T.-H."/>
            <person name="Bashyal P."/>
            <person name="Kim T.-S."/>
            <person name="Lee W.-H."/>
            <person name="Kawkins C."/>
            <person name="Kim C.-K."/>
            <person name="Kim J.S."/>
            <person name="Ahn B.O."/>
            <person name="Rhee S.Y."/>
            <person name="Sohng J.K."/>
        </authorList>
    </citation>
    <scope>NUCLEOTIDE SEQUENCE</scope>
    <source>
        <tissue evidence="3">Leaf</tissue>
    </source>
</reference>
<dbReference type="Proteomes" id="UP000634136">
    <property type="component" value="Unassembled WGS sequence"/>
</dbReference>
<dbReference type="InterPro" id="IPR057710">
    <property type="entry name" value="DUF7950"/>
</dbReference>
<feature type="region of interest" description="Disordered" evidence="1">
    <location>
        <begin position="224"/>
        <end position="301"/>
    </location>
</feature>
<sequence>MPAHIATQVKRQPIQTRGVEEKMPLTRMDKLKPDTPGLNTISQSVQKIFSSHITTGANIYSSHTTPLPSHIRDNMVMTTKPEKGANLFHTFPLPQKLPKIVSPNPILLGAYVPLLWRQPTDTPRSPIGYLIGPNHTLLSLGPLLPYGHVSLLLQSPLCAVPPILLTPVFFRFLILCTLQNAAFHRTMTMDARGGCCIARYATGAYDMSKVHRIMLRFRPIAPKPVTGSTNSGGSSSESSDAFSKQGGRPKRKYVRDNSNKNKRCNRRRKSPPPPTEPEPEPVVTLPLLPETPDRKDPAASVRNHANHVPIWLSFENCAAGKVDPATSFWRGGGSCVTVECVTGTWAEGDVLGSTDEERRVKLSRDTCPGFISDGYGRVTWTNGAYGKMVGEGKERVWLVMKEEKVGRMMGAYTTSFTCRVRLEYYNNNTCGNKKRRSVTVPCDVWRMESGGFAWRLDVNAALSLSLPP</sequence>
<dbReference type="EMBL" id="JAAIUW010000004">
    <property type="protein sequence ID" value="KAF7833952.1"/>
    <property type="molecule type" value="Genomic_DNA"/>
</dbReference>
<gene>
    <name evidence="3" type="ORF">G2W53_008811</name>
</gene>
<evidence type="ECO:0000256" key="1">
    <source>
        <dbReference type="SAM" id="MobiDB-lite"/>
    </source>
</evidence>
<comment type="caution">
    <text evidence="3">The sequence shown here is derived from an EMBL/GenBank/DDBJ whole genome shotgun (WGS) entry which is preliminary data.</text>
</comment>
<organism evidence="3 4">
    <name type="scientific">Senna tora</name>
    <dbReference type="NCBI Taxonomy" id="362788"/>
    <lineage>
        <taxon>Eukaryota</taxon>
        <taxon>Viridiplantae</taxon>
        <taxon>Streptophyta</taxon>
        <taxon>Embryophyta</taxon>
        <taxon>Tracheophyta</taxon>
        <taxon>Spermatophyta</taxon>
        <taxon>Magnoliopsida</taxon>
        <taxon>eudicotyledons</taxon>
        <taxon>Gunneridae</taxon>
        <taxon>Pentapetalae</taxon>
        <taxon>rosids</taxon>
        <taxon>fabids</taxon>
        <taxon>Fabales</taxon>
        <taxon>Fabaceae</taxon>
        <taxon>Caesalpinioideae</taxon>
        <taxon>Cassia clade</taxon>
        <taxon>Senna</taxon>
    </lineage>
</organism>
<feature type="compositionally biased region" description="Basic residues" evidence="1">
    <location>
        <begin position="260"/>
        <end position="270"/>
    </location>
</feature>
<evidence type="ECO:0000259" key="2">
    <source>
        <dbReference type="Pfam" id="PF25821"/>
    </source>
</evidence>
<feature type="compositionally biased region" description="Low complexity" evidence="1">
    <location>
        <begin position="227"/>
        <end position="239"/>
    </location>
</feature>
<evidence type="ECO:0000313" key="3">
    <source>
        <dbReference type="EMBL" id="KAF7833952.1"/>
    </source>
</evidence>
<feature type="domain" description="DUF7950" evidence="2">
    <location>
        <begin position="334"/>
        <end position="463"/>
    </location>
</feature>
<feature type="compositionally biased region" description="Low complexity" evidence="1">
    <location>
        <begin position="281"/>
        <end position="290"/>
    </location>
</feature>
<keyword evidence="4" id="KW-1185">Reference proteome</keyword>
<dbReference type="AlphaFoldDB" id="A0A834WXE1"/>
<dbReference type="PANTHER" id="PTHR33595:SF7">
    <property type="entry name" value="OS12G0242500 PROTEIN"/>
    <property type="match status" value="1"/>
</dbReference>
<dbReference type="PANTHER" id="PTHR33595">
    <property type="entry name" value="VON WILLEBRAND FACTOR A DOMAIN PROTEIN"/>
    <property type="match status" value="1"/>
</dbReference>
<dbReference type="OrthoDB" id="1898295at2759"/>
<evidence type="ECO:0000313" key="4">
    <source>
        <dbReference type="Proteomes" id="UP000634136"/>
    </source>
</evidence>